<gene>
    <name evidence="2" type="ORF">F9U64_10625</name>
</gene>
<evidence type="ECO:0000256" key="1">
    <source>
        <dbReference type="SAM" id="Phobius"/>
    </source>
</evidence>
<comment type="caution">
    <text evidence="2">The sequence shown here is derived from an EMBL/GenBank/DDBJ whole genome shotgun (WGS) entry which is preliminary data.</text>
</comment>
<keyword evidence="3" id="KW-1185">Reference proteome</keyword>
<feature type="transmembrane region" description="Helical" evidence="1">
    <location>
        <begin position="6"/>
        <end position="26"/>
    </location>
</feature>
<dbReference type="OrthoDB" id="2929475at2"/>
<keyword evidence="1" id="KW-1133">Transmembrane helix</keyword>
<name>A0A7C8GU42_9BACI</name>
<proteinExistence type="predicted"/>
<reference evidence="2 3" key="1">
    <citation type="submission" date="2019-10" db="EMBL/GenBank/DDBJ databases">
        <title>Gracilibacillus sp. nov. isolated from rice seeds.</title>
        <authorList>
            <person name="He S."/>
        </authorList>
    </citation>
    <scope>NUCLEOTIDE SEQUENCE [LARGE SCALE GENOMIC DNA]</scope>
    <source>
        <strain evidence="2 3">TD8</strain>
    </source>
</reference>
<evidence type="ECO:0008006" key="4">
    <source>
        <dbReference type="Google" id="ProtNLM"/>
    </source>
</evidence>
<organism evidence="2 3">
    <name type="scientific">Gracilibacillus oryzae</name>
    <dbReference type="NCBI Taxonomy" id="1672701"/>
    <lineage>
        <taxon>Bacteria</taxon>
        <taxon>Bacillati</taxon>
        <taxon>Bacillota</taxon>
        <taxon>Bacilli</taxon>
        <taxon>Bacillales</taxon>
        <taxon>Bacillaceae</taxon>
        <taxon>Gracilibacillus</taxon>
    </lineage>
</organism>
<keyword evidence="1" id="KW-0472">Membrane</keyword>
<evidence type="ECO:0000313" key="2">
    <source>
        <dbReference type="EMBL" id="KAB8135724.1"/>
    </source>
</evidence>
<dbReference type="Proteomes" id="UP000480246">
    <property type="component" value="Unassembled WGS sequence"/>
</dbReference>
<accession>A0A7C8GU42</accession>
<sequence>MEVSLWMYITVYIAQLIGVSLALAVFPSLYFKSRKNGILLLVIIIIAILYSLIQGFSASAAMGTGMLIISICLLAAAYINVQRQKEKNYTH</sequence>
<evidence type="ECO:0000313" key="3">
    <source>
        <dbReference type="Proteomes" id="UP000480246"/>
    </source>
</evidence>
<keyword evidence="1" id="KW-0812">Transmembrane</keyword>
<dbReference type="EMBL" id="WEID01000052">
    <property type="protein sequence ID" value="KAB8135724.1"/>
    <property type="molecule type" value="Genomic_DNA"/>
</dbReference>
<feature type="transmembrane region" description="Helical" evidence="1">
    <location>
        <begin position="62"/>
        <end position="81"/>
    </location>
</feature>
<dbReference type="AlphaFoldDB" id="A0A7C8GU42"/>
<dbReference type="RefSeq" id="WP_153403191.1">
    <property type="nucleotide sequence ID" value="NZ_ML762430.1"/>
</dbReference>
<protein>
    <recommendedName>
        <fullName evidence="4">YesK-like protein</fullName>
    </recommendedName>
</protein>
<feature type="transmembrane region" description="Helical" evidence="1">
    <location>
        <begin position="38"/>
        <end position="56"/>
    </location>
</feature>